<dbReference type="SUPFAM" id="SSF54980">
    <property type="entry name" value="EF-G C-terminal domain-like"/>
    <property type="match status" value="1"/>
</dbReference>
<feature type="domain" description="UPF0029" evidence="3">
    <location>
        <begin position="138"/>
        <end position="191"/>
    </location>
</feature>
<evidence type="ECO:0000259" key="3">
    <source>
        <dbReference type="Pfam" id="PF09186"/>
    </source>
</evidence>
<evidence type="ECO:0000256" key="1">
    <source>
        <dbReference type="ARBA" id="ARBA00007665"/>
    </source>
</evidence>
<comment type="caution">
    <text evidence="4">The sequence shown here is derived from an EMBL/GenBank/DDBJ whole genome shotgun (WGS) entry which is preliminary data.</text>
</comment>
<dbReference type="Gene3D" id="3.30.230.30">
    <property type="entry name" value="Impact, N-terminal domain"/>
    <property type="match status" value="1"/>
</dbReference>
<accession>A0A1Q8R2S4</accession>
<dbReference type="PANTHER" id="PTHR16301:SF20">
    <property type="entry name" value="IMPACT FAMILY MEMBER YIGZ"/>
    <property type="match status" value="1"/>
</dbReference>
<protein>
    <recommendedName>
        <fullName evidence="6">YigZ family protein</fullName>
    </recommendedName>
</protein>
<gene>
    <name evidence="4" type="ORF">DSOL_0470</name>
</gene>
<dbReference type="EMBL" id="MLBF01000002">
    <property type="protein sequence ID" value="OLN33760.1"/>
    <property type="molecule type" value="Genomic_DNA"/>
</dbReference>
<dbReference type="InterPro" id="IPR036956">
    <property type="entry name" value="Impact_N_sf"/>
</dbReference>
<evidence type="ECO:0008006" key="6">
    <source>
        <dbReference type="Google" id="ProtNLM"/>
    </source>
</evidence>
<dbReference type="RefSeq" id="WP_075363274.1">
    <property type="nucleotide sequence ID" value="NZ_MLBF01000002.1"/>
</dbReference>
<organism evidence="4 5">
    <name type="scientific">Desulfosporosinus metallidurans</name>
    <dbReference type="NCBI Taxonomy" id="1888891"/>
    <lineage>
        <taxon>Bacteria</taxon>
        <taxon>Bacillati</taxon>
        <taxon>Bacillota</taxon>
        <taxon>Clostridia</taxon>
        <taxon>Eubacteriales</taxon>
        <taxon>Desulfitobacteriaceae</taxon>
        <taxon>Desulfosporosinus</taxon>
    </lineage>
</organism>
<reference evidence="4 5" key="1">
    <citation type="submission" date="2016-09" db="EMBL/GenBank/DDBJ databases">
        <title>Complete genome of Desulfosporosinus sp. OL.</title>
        <authorList>
            <person name="Mardanov A."/>
            <person name="Beletsky A."/>
            <person name="Panova A."/>
            <person name="Karnachuk O."/>
            <person name="Ravin N."/>
        </authorList>
    </citation>
    <scope>NUCLEOTIDE SEQUENCE [LARGE SCALE GENOMIC DNA]</scope>
    <source>
        <strain evidence="4 5">OL</strain>
    </source>
</reference>
<feature type="domain" description="Impact N-terminal" evidence="2">
    <location>
        <begin position="19"/>
        <end position="122"/>
    </location>
</feature>
<name>A0A1Q8R2S4_9FIRM</name>
<dbReference type="Pfam" id="PF09186">
    <property type="entry name" value="DUF1949"/>
    <property type="match status" value="1"/>
</dbReference>
<keyword evidence="5" id="KW-1185">Reference proteome</keyword>
<dbReference type="InterPro" id="IPR020569">
    <property type="entry name" value="UPF0029_Impact_CS"/>
</dbReference>
<dbReference type="Pfam" id="PF01205">
    <property type="entry name" value="Impact_N"/>
    <property type="match status" value="1"/>
</dbReference>
<dbReference type="NCBIfam" id="TIGR00257">
    <property type="entry name" value="IMPACT_YIGZ"/>
    <property type="match status" value="1"/>
</dbReference>
<dbReference type="InterPro" id="IPR001498">
    <property type="entry name" value="Impact_N"/>
</dbReference>
<evidence type="ECO:0000259" key="2">
    <source>
        <dbReference type="Pfam" id="PF01205"/>
    </source>
</evidence>
<dbReference type="PANTHER" id="PTHR16301">
    <property type="entry name" value="IMPACT-RELATED"/>
    <property type="match status" value="1"/>
</dbReference>
<dbReference type="Proteomes" id="UP000186102">
    <property type="component" value="Unassembled WGS sequence"/>
</dbReference>
<dbReference type="Gene3D" id="3.30.70.240">
    <property type="match status" value="1"/>
</dbReference>
<proteinExistence type="inferred from homology"/>
<evidence type="ECO:0000313" key="4">
    <source>
        <dbReference type="EMBL" id="OLN33760.1"/>
    </source>
</evidence>
<dbReference type="GO" id="GO:0006446">
    <property type="term" value="P:regulation of translational initiation"/>
    <property type="evidence" value="ECO:0007669"/>
    <property type="project" value="TreeGrafter"/>
</dbReference>
<evidence type="ECO:0000313" key="5">
    <source>
        <dbReference type="Proteomes" id="UP000186102"/>
    </source>
</evidence>
<dbReference type="InterPro" id="IPR020568">
    <property type="entry name" value="Ribosomal_Su5_D2-typ_SF"/>
</dbReference>
<dbReference type="InterPro" id="IPR023582">
    <property type="entry name" value="Impact"/>
</dbReference>
<comment type="similarity">
    <text evidence="1">Belongs to the IMPACT family.</text>
</comment>
<dbReference type="AlphaFoldDB" id="A0A1Q8R2S4"/>
<dbReference type="InterPro" id="IPR035647">
    <property type="entry name" value="EFG_III/V"/>
</dbReference>
<dbReference type="STRING" id="1888891.DSOL_0470"/>
<dbReference type="InterPro" id="IPR015269">
    <property type="entry name" value="UPF0029_Impact_C"/>
</dbReference>
<dbReference type="GO" id="GO:0005737">
    <property type="term" value="C:cytoplasm"/>
    <property type="evidence" value="ECO:0007669"/>
    <property type="project" value="TreeGrafter"/>
</dbReference>
<sequence>MEDFYTIAHETTAEQIIDKSRFIGIAVPLTTLEEIELAMGKIREDYPNARHYVYAYRLRDGFIEKSSDDGEPQGTGGRPVLDLLQHRNVWNVLLVVVRYFGGILLGTGGLVRAYGGTARQVILETELKRLTLYQVYSLNVPYEWYEFLKYQFDQRNWGIQNEDFREIVQLFVHVPKQEAELFETWIDDFTRKQVKYEDLEIVLG</sequence>
<dbReference type="PROSITE" id="PS00910">
    <property type="entry name" value="UPF0029"/>
    <property type="match status" value="1"/>
</dbReference>
<dbReference type="SUPFAM" id="SSF54211">
    <property type="entry name" value="Ribosomal protein S5 domain 2-like"/>
    <property type="match status" value="1"/>
</dbReference>
<dbReference type="OrthoDB" id="9813771at2"/>
<dbReference type="InterPro" id="IPR015796">
    <property type="entry name" value="Impact_YigZ-like"/>
</dbReference>